<sequence length="199" mass="22126">MDRKKFIKSTALGLGALSFAPMVNACKTESKNENLDQLAQVETIKSKEVEQIVERIDPKIVKNKEGQLLNVLGDNQNIKLTGKDTNGQFTLIEQNNKPGVGIPPHVHENEDEVFQVIEGQVEMRIGEETTTLHAGDLIFCPKGIPHSWKVVGEQDTRAMLSIFPAGLENMFEELAQLPVGPPDFEKVTKICGKYNLKFV</sequence>
<organism evidence="3 4">
    <name type="scientific">Lacinutrix gracilariae</name>
    <dbReference type="NCBI Taxonomy" id="1747198"/>
    <lineage>
        <taxon>Bacteria</taxon>
        <taxon>Pseudomonadati</taxon>
        <taxon>Bacteroidota</taxon>
        <taxon>Flavobacteriia</taxon>
        <taxon>Flavobacteriales</taxon>
        <taxon>Flavobacteriaceae</taxon>
        <taxon>Lacinutrix</taxon>
    </lineage>
</organism>
<proteinExistence type="predicted"/>
<feature type="signal peptide" evidence="1">
    <location>
        <begin position="1"/>
        <end position="25"/>
    </location>
</feature>
<dbReference type="PANTHER" id="PTHR36440">
    <property type="entry name" value="PUTATIVE (AFU_ORTHOLOGUE AFUA_8G07350)-RELATED"/>
    <property type="match status" value="1"/>
</dbReference>
<dbReference type="SUPFAM" id="SSF51182">
    <property type="entry name" value="RmlC-like cupins"/>
    <property type="match status" value="1"/>
</dbReference>
<dbReference type="Gene3D" id="2.60.120.10">
    <property type="entry name" value="Jelly Rolls"/>
    <property type="match status" value="1"/>
</dbReference>
<dbReference type="PANTHER" id="PTHR36440:SF1">
    <property type="entry name" value="PUTATIVE (AFU_ORTHOLOGUE AFUA_8G07350)-RELATED"/>
    <property type="match status" value="1"/>
</dbReference>
<dbReference type="SMART" id="SM00835">
    <property type="entry name" value="Cupin_1"/>
    <property type="match status" value="1"/>
</dbReference>
<dbReference type="EMBL" id="JBHULM010000009">
    <property type="protein sequence ID" value="MFD2542062.1"/>
    <property type="molecule type" value="Genomic_DNA"/>
</dbReference>
<dbReference type="Pfam" id="PF07883">
    <property type="entry name" value="Cupin_2"/>
    <property type="match status" value="1"/>
</dbReference>
<comment type="caution">
    <text evidence="3">The sequence shown here is derived from an EMBL/GenBank/DDBJ whole genome shotgun (WGS) entry which is preliminary data.</text>
</comment>
<reference evidence="4" key="1">
    <citation type="journal article" date="2019" name="Int. J. Syst. Evol. Microbiol.">
        <title>The Global Catalogue of Microorganisms (GCM) 10K type strain sequencing project: providing services to taxonomists for standard genome sequencing and annotation.</title>
        <authorList>
            <consortium name="The Broad Institute Genomics Platform"/>
            <consortium name="The Broad Institute Genome Sequencing Center for Infectious Disease"/>
            <person name="Wu L."/>
            <person name="Ma J."/>
        </authorList>
    </citation>
    <scope>NUCLEOTIDE SEQUENCE [LARGE SCALE GENOMIC DNA]</scope>
    <source>
        <strain evidence="4">KCTC 42808</strain>
    </source>
</reference>
<keyword evidence="1" id="KW-0732">Signal</keyword>
<dbReference type="InterPro" id="IPR053146">
    <property type="entry name" value="QDO-like"/>
</dbReference>
<protein>
    <submittedName>
        <fullName evidence="3">Cupin domain-containing protein</fullName>
    </submittedName>
</protein>
<accession>A0ABW5JZ87</accession>
<dbReference type="InterPro" id="IPR006045">
    <property type="entry name" value="Cupin_1"/>
</dbReference>
<gene>
    <name evidence="3" type="ORF">ACFSSB_06980</name>
</gene>
<keyword evidence="4" id="KW-1185">Reference proteome</keyword>
<dbReference type="Proteomes" id="UP001597467">
    <property type="component" value="Unassembled WGS sequence"/>
</dbReference>
<evidence type="ECO:0000313" key="4">
    <source>
        <dbReference type="Proteomes" id="UP001597467"/>
    </source>
</evidence>
<feature type="chain" id="PRO_5045772910" evidence="1">
    <location>
        <begin position="26"/>
        <end position="199"/>
    </location>
</feature>
<dbReference type="InterPro" id="IPR011051">
    <property type="entry name" value="RmlC_Cupin_sf"/>
</dbReference>
<evidence type="ECO:0000256" key="1">
    <source>
        <dbReference type="SAM" id="SignalP"/>
    </source>
</evidence>
<evidence type="ECO:0000259" key="2">
    <source>
        <dbReference type="SMART" id="SM00835"/>
    </source>
</evidence>
<dbReference type="InterPro" id="IPR014710">
    <property type="entry name" value="RmlC-like_jellyroll"/>
</dbReference>
<name>A0ABW5JZ87_9FLAO</name>
<dbReference type="InterPro" id="IPR013096">
    <property type="entry name" value="Cupin_2"/>
</dbReference>
<feature type="domain" description="Cupin type-1" evidence="2">
    <location>
        <begin position="50"/>
        <end position="176"/>
    </location>
</feature>
<dbReference type="RefSeq" id="WP_379902447.1">
    <property type="nucleotide sequence ID" value="NZ_JBHULM010000009.1"/>
</dbReference>
<evidence type="ECO:0000313" key="3">
    <source>
        <dbReference type="EMBL" id="MFD2542062.1"/>
    </source>
</evidence>